<gene>
    <name evidence="1" type="ORF">EP51_27925</name>
</gene>
<protein>
    <recommendedName>
        <fullName evidence="3">DUF3263 domain-containing protein</fullName>
    </recommendedName>
</protein>
<evidence type="ECO:0000313" key="2">
    <source>
        <dbReference type="Proteomes" id="UP000028488"/>
    </source>
</evidence>
<dbReference type="EMBL" id="CP008947">
    <property type="protein sequence ID" value="AII08245.1"/>
    <property type="molecule type" value="Genomic_DNA"/>
</dbReference>
<evidence type="ECO:0000313" key="1">
    <source>
        <dbReference type="EMBL" id="AII08245.1"/>
    </source>
</evidence>
<organism evidence="1 2">
    <name type="scientific">Rhodococcus opacus</name>
    <name type="common">Nocardia opaca</name>
    <dbReference type="NCBI Taxonomy" id="37919"/>
    <lineage>
        <taxon>Bacteria</taxon>
        <taxon>Bacillati</taxon>
        <taxon>Actinomycetota</taxon>
        <taxon>Actinomycetes</taxon>
        <taxon>Mycobacteriales</taxon>
        <taxon>Nocardiaceae</taxon>
        <taxon>Rhodococcus</taxon>
    </lineage>
</organism>
<proteinExistence type="predicted"/>
<sequence>MTEKLGDALIDFALRWAPFGGPNDDDLLVEFGMTSRTYYNRLARALRVRPPAEVGEDIHRALLALCYRPHTTSYESEPSHMT</sequence>
<reference evidence="1 2" key="1">
    <citation type="submission" date="2014-07" db="EMBL/GenBank/DDBJ databases">
        <title>Genome Sequence of Rhodococcus opacus Strain R7, a Biodegrader of Mono- and Polycyclic Aromatic Hydrocarbons.</title>
        <authorList>
            <person name="Di Gennaro P."/>
            <person name="Zampolli J."/>
            <person name="Presti I."/>
            <person name="Cappelletti M."/>
            <person name="D'Ursi P."/>
            <person name="Orro A."/>
            <person name="Mezzelani A."/>
            <person name="Milanesi L."/>
        </authorList>
    </citation>
    <scope>NUCLEOTIDE SEQUENCE [LARGE SCALE GENOMIC DNA]</scope>
    <source>
        <strain evidence="1 2">R7</strain>
    </source>
</reference>
<accession>A0A076EQB3</accession>
<evidence type="ECO:0008006" key="3">
    <source>
        <dbReference type="Google" id="ProtNLM"/>
    </source>
</evidence>
<name>A0A076EQB3_RHOOP</name>
<dbReference type="Proteomes" id="UP000028488">
    <property type="component" value="Chromosome"/>
</dbReference>
<dbReference type="AlphaFoldDB" id="A0A076EQB3"/>
<dbReference type="RefSeq" id="WP_128970080.1">
    <property type="nucleotide sequence ID" value="NZ_CP008947.1"/>
</dbReference>